<feature type="transmembrane region" description="Helical" evidence="1">
    <location>
        <begin position="45"/>
        <end position="67"/>
    </location>
</feature>
<dbReference type="EMBL" id="UGFC01000006">
    <property type="protein sequence ID" value="STM19988.1"/>
    <property type="molecule type" value="Genomic_DNA"/>
</dbReference>
<evidence type="ECO:0000313" key="3">
    <source>
        <dbReference type="Proteomes" id="UP000254174"/>
    </source>
</evidence>
<proteinExistence type="predicted"/>
<dbReference type="AlphaFoldDB" id="A0A377DHT2"/>
<dbReference type="Proteomes" id="UP000254174">
    <property type="component" value="Unassembled WGS sequence"/>
</dbReference>
<keyword evidence="1" id="KW-0472">Membrane</keyword>
<keyword evidence="1" id="KW-0812">Transmembrane</keyword>
<name>A0A377DHT2_ECOLX</name>
<evidence type="ECO:0000256" key="1">
    <source>
        <dbReference type="SAM" id="Phobius"/>
    </source>
</evidence>
<gene>
    <name evidence="2" type="ORF">NCTC7922_05943</name>
</gene>
<reference evidence="2 3" key="1">
    <citation type="submission" date="2018-06" db="EMBL/GenBank/DDBJ databases">
        <authorList>
            <consortium name="Pathogen Informatics"/>
            <person name="Doyle S."/>
        </authorList>
    </citation>
    <scope>NUCLEOTIDE SEQUENCE [LARGE SCALE GENOMIC DNA]</scope>
    <source>
        <strain evidence="2 3">NCTC7922</strain>
    </source>
</reference>
<accession>A0A377DHT2</accession>
<evidence type="ECO:0000313" key="2">
    <source>
        <dbReference type="EMBL" id="STM19988.1"/>
    </source>
</evidence>
<sequence length="197" mass="21492">MSLANCSVSTCRLPEASIACICATLSLSISLSCWSFSVCWADCNPAWVMSSALSVVAVVAVLFARLAGACRCGCRAIAWHSRGDFHRNLVSVFRWVTPVKRLTGGKTLIACANYSALTVVTTPLSATIALMTRWLLALRTFTISPLRPFFSATPGHRGGDPRALVNNHHRLIAFDQHWRNQLFFGDGPARLQRVLTA</sequence>
<protein>
    <submittedName>
        <fullName evidence="2">Uncharacterized protein</fullName>
    </submittedName>
</protein>
<keyword evidence="1" id="KW-1133">Transmembrane helix</keyword>
<organism evidence="2 3">
    <name type="scientific">Escherichia coli</name>
    <dbReference type="NCBI Taxonomy" id="562"/>
    <lineage>
        <taxon>Bacteria</taxon>
        <taxon>Pseudomonadati</taxon>
        <taxon>Pseudomonadota</taxon>
        <taxon>Gammaproteobacteria</taxon>
        <taxon>Enterobacterales</taxon>
        <taxon>Enterobacteriaceae</taxon>
        <taxon>Escherichia</taxon>
    </lineage>
</organism>